<evidence type="ECO:0000313" key="1">
    <source>
        <dbReference type="EMBL" id="KAB0676443.1"/>
    </source>
</evidence>
<reference evidence="1 2" key="1">
    <citation type="submission" date="2019-09" db="EMBL/GenBank/DDBJ databases">
        <title>YIM 132180 draft genome.</title>
        <authorList>
            <person name="Zhang K."/>
        </authorList>
    </citation>
    <scope>NUCLEOTIDE SEQUENCE [LARGE SCALE GENOMIC DNA]</scope>
    <source>
        <strain evidence="1 2">YIM 132180</strain>
    </source>
</reference>
<dbReference type="AlphaFoldDB" id="A0A7V7TUW5"/>
<evidence type="ECO:0000313" key="2">
    <source>
        <dbReference type="Proteomes" id="UP000432089"/>
    </source>
</evidence>
<accession>A0A7V7TUW5</accession>
<dbReference type="RefSeq" id="WP_150973420.1">
    <property type="nucleotide sequence ID" value="NZ_VZDO01000023.1"/>
</dbReference>
<organism evidence="1 2">
    <name type="scientific">Plantimonas leprariae</name>
    <dbReference type="NCBI Taxonomy" id="2615207"/>
    <lineage>
        <taxon>Bacteria</taxon>
        <taxon>Pseudomonadati</taxon>
        <taxon>Pseudomonadota</taxon>
        <taxon>Alphaproteobacteria</taxon>
        <taxon>Hyphomicrobiales</taxon>
        <taxon>Aurantimonadaceae</taxon>
        <taxon>Plantimonas</taxon>
    </lineage>
</organism>
<dbReference type="EMBL" id="VZDO01000023">
    <property type="protein sequence ID" value="KAB0676443.1"/>
    <property type="molecule type" value="Genomic_DNA"/>
</dbReference>
<name>A0A7V7TUW5_9HYPH</name>
<sequence>MAPDARSSAHDLQDMASADLLLLLGEDRRRATLSFLDWLLRVTPQMLEPPEIIEGICRGLLDLGVPLDRYRTTTAVVTADMDAIAQRFGAVVVPEGDVELACHLTNSFAA</sequence>
<gene>
    <name evidence="1" type="ORF">F6X38_21360</name>
</gene>
<protein>
    <submittedName>
        <fullName evidence="1">Uncharacterized protein</fullName>
    </submittedName>
</protein>
<comment type="caution">
    <text evidence="1">The sequence shown here is derived from an EMBL/GenBank/DDBJ whole genome shotgun (WGS) entry which is preliminary data.</text>
</comment>
<proteinExistence type="predicted"/>
<dbReference type="Proteomes" id="UP000432089">
    <property type="component" value="Unassembled WGS sequence"/>
</dbReference>
<keyword evidence="2" id="KW-1185">Reference proteome</keyword>